<dbReference type="CDD" id="cd06260">
    <property type="entry name" value="DUF820-like"/>
    <property type="match status" value="1"/>
</dbReference>
<sequence length="260" mass="30922">MDIKELNEKRLLKKMSYEDIAEFTGIKQEDVKAILLEQTKEYSYEGLLAMEQAILSGDRMPFAYNAIEHRPVMIREEPYRYYAREYTEEDWKRISEHTRAELIHGRLYMMGQPSRMHQWIVSELMYLIKDYIRKHKGKCKVYSAPFGVRLFQDDSVIVEPDISMICREDILTDKGCEGAPDWVIEVVSVSNSSYDYNTKLEQYQKAGVRECWIIDPFRRTVLMWLRDCSEKSGYYSYDKKVEAWCLDGFHVRMAEIEETF</sequence>
<dbReference type="PANTHER" id="PTHR34107:SF4">
    <property type="entry name" value="SLL1222 PROTEIN"/>
    <property type="match status" value="1"/>
</dbReference>
<dbReference type="Proteomes" id="UP001207605">
    <property type="component" value="Unassembled WGS sequence"/>
</dbReference>
<dbReference type="RefSeq" id="WP_262581619.1">
    <property type="nucleotide sequence ID" value="NZ_JAOQJV010000008.1"/>
</dbReference>
<protein>
    <submittedName>
        <fullName evidence="2">Uma2 family endonuclease</fullName>
    </submittedName>
</protein>
<dbReference type="InterPro" id="IPR011335">
    <property type="entry name" value="Restrct_endonuc-II-like"/>
</dbReference>
<dbReference type="EMBL" id="JAOQJV010000008">
    <property type="protein sequence ID" value="MCU6700171.1"/>
    <property type="molecule type" value="Genomic_DNA"/>
</dbReference>
<dbReference type="InterPro" id="IPR008538">
    <property type="entry name" value="Uma2"/>
</dbReference>
<evidence type="ECO:0000313" key="2">
    <source>
        <dbReference type="EMBL" id="MCU6700171.1"/>
    </source>
</evidence>
<feature type="domain" description="Putative restriction endonuclease" evidence="1">
    <location>
        <begin position="94"/>
        <end position="227"/>
    </location>
</feature>
<dbReference type="PANTHER" id="PTHR34107">
    <property type="entry name" value="SLL0198 PROTEIN-RELATED"/>
    <property type="match status" value="1"/>
</dbReference>
<keyword evidence="2" id="KW-0540">Nuclease</keyword>
<name>A0ABT2S6F4_9FIRM</name>
<dbReference type="GO" id="GO:0004519">
    <property type="term" value="F:endonuclease activity"/>
    <property type="evidence" value="ECO:0007669"/>
    <property type="project" value="UniProtKB-KW"/>
</dbReference>
<evidence type="ECO:0000259" key="1">
    <source>
        <dbReference type="Pfam" id="PF05685"/>
    </source>
</evidence>
<gene>
    <name evidence="2" type="ORF">OCV65_07985</name>
</gene>
<proteinExistence type="predicted"/>
<accession>A0ABT2S6F4</accession>
<dbReference type="InterPro" id="IPR012296">
    <property type="entry name" value="Nuclease_put_TT1808"/>
</dbReference>
<keyword evidence="2" id="KW-0378">Hydrolase</keyword>
<reference evidence="2 3" key="1">
    <citation type="journal article" date="2021" name="ISME Commun">
        <title>Automated analysis of genomic sequences facilitates high-throughput and comprehensive description of bacteria.</title>
        <authorList>
            <person name="Hitch T.C.A."/>
        </authorList>
    </citation>
    <scope>NUCLEOTIDE SEQUENCE [LARGE SCALE GENOMIC DNA]</scope>
    <source>
        <strain evidence="2 3">Sanger_02</strain>
    </source>
</reference>
<dbReference type="Gene3D" id="3.90.1570.10">
    <property type="entry name" value="tt1808, chain A"/>
    <property type="match status" value="1"/>
</dbReference>
<evidence type="ECO:0000313" key="3">
    <source>
        <dbReference type="Proteomes" id="UP001207605"/>
    </source>
</evidence>
<keyword evidence="3" id="KW-1185">Reference proteome</keyword>
<organism evidence="2 3">
    <name type="scientific">Dorea ammoniilytica</name>
    <dbReference type="NCBI Taxonomy" id="2981788"/>
    <lineage>
        <taxon>Bacteria</taxon>
        <taxon>Bacillati</taxon>
        <taxon>Bacillota</taxon>
        <taxon>Clostridia</taxon>
        <taxon>Lachnospirales</taxon>
        <taxon>Lachnospiraceae</taxon>
        <taxon>Dorea</taxon>
    </lineage>
</organism>
<keyword evidence="2" id="KW-0255">Endonuclease</keyword>
<dbReference type="SUPFAM" id="SSF52980">
    <property type="entry name" value="Restriction endonuclease-like"/>
    <property type="match status" value="1"/>
</dbReference>
<dbReference type="Pfam" id="PF05685">
    <property type="entry name" value="Uma2"/>
    <property type="match status" value="1"/>
</dbReference>
<comment type="caution">
    <text evidence="2">The sequence shown here is derived from an EMBL/GenBank/DDBJ whole genome shotgun (WGS) entry which is preliminary data.</text>
</comment>